<keyword evidence="2" id="KW-1185">Reference proteome</keyword>
<evidence type="ECO:0000313" key="2">
    <source>
        <dbReference type="Proteomes" id="UP000824890"/>
    </source>
</evidence>
<proteinExistence type="predicted"/>
<feature type="non-terminal residue" evidence="1">
    <location>
        <position position="165"/>
    </location>
</feature>
<dbReference type="Proteomes" id="UP000824890">
    <property type="component" value="Unassembled WGS sequence"/>
</dbReference>
<accession>A0ABQ8CIN5</accession>
<sequence length="165" mass="18037">MCGVVGCGLAPGSAAEVLRLRDGVAPPGCRQFAALALGGIRLGMAILGSCWFIELEVVGARAQWPTRVRSSVRFKEWSYMPLQWPLAMPPHCEPQIRSSCFDILSWFLSKVGSCYVLSKLEAYRFLSVTDSFGRVVFLVSLTATSSVRPSLTSQHLTGLFELHAV</sequence>
<gene>
    <name evidence="1" type="ORF">HID58_024614</name>
</gene>
<name>A0ABQ8CIN5_BRANA</name>
<protein>
    <submittedName>
        <fullName evidence="1">Uncharacterized protein</fullName>
    </submittedName>
</protein>
<reference evidence="1 2" key="1">
    <citation type="submission" date="2021-05" db="EMBL/GenBank/DDBJ databases">
        <title>Genome Assembly of Synthetic Allotetraploid Brassica napus Reveals Homoeologous Exchanges between Subgenomes.</title>
        <authorList>
            <person name="Davis J.T."/>
        </authorList>
    </citation>
    <scope>NUCLEOTIDE SEQUENCE [LARGE SCALE GENOMIC DNA]</scope>
    <source>
        <strain evidence="2">cv. Da-Ae</strain>
        <tissue evidence="1">Seedling</tissue>
    </source>
</reference>
<organism evidence="1 2">
    <name type="scientific">Brassica napus</name>
    <name type="common">Rape</name>
    <dbReference type="NCBI Taxonomy" id="3708"/>
    <lineage>
        <taxon>Eukaryota</taxon>
        <taxon>Viridiplantae</taxon>
        <taxon>Streptophyta</taxon>
        <taxon>Embryophyta</taxon>
        <taxon>Tracheophyta</taxon>
        <taxon>Spermatophyta</taxon>
        <taxon>Magnoliopsida</taxon>
        <taxon>eudicotyledons</taxon>
        <taxon>Gunneridae</taxon>
        <taxon>Pentapetalae</taxon>
        <taxon>rosids</taxon>
        <taxon>malvids</taxon>
        <taxon>Brassicales</taxon>
        <taxon>Brassicaceae</taxon>
        <taxon>Brassiceae</taxon>
        <taxon>Brassica</taxon>
    </lineage>
</organism>
<dbReference type="EMBL" id="JAGKQM010000007">
    <property type="protein sequence ID" value="KAH0916954.1"/>
    <property type="molecule type" value="Genomic_DNA"/>
</dbReference>
<comment type="caution">
    <text evidence="1">The sequence shown here is derived from an EMBL/GenBank/DDBJ whole genome shotgun (WGS) entry which is preliminary data.</text>
</comment>
<evidence type="ECO:0000313" key="1">
    <source>
        <dbReference type="EMBL" id="KAH0916954.1"/>
    </source>
</evidence>